<dbReference type="PROSITE" id="PS50082">
    <property type="entry name" value="WD_REPEATS_2"/>
    <property type="match status" value="1"/>
</dbReference>
<dbReference type="Gene3D" id="2.130.10.10">
    <property type="entry name" value="YVTN repeat-like/Quinoprotein amine dehydrogenase"/>
    <property type="match status" value="1"/>
</dbReference>
<dbReference type="AlphaFoldDB" id="A0A1B6GIZ0"/>
<evidence type="ECO:0000256" key="9">
    <source>
        <dbReference type="ARBA" id="ARBA00023204"/>
    </source>
</evidence>
<comment type="subcellular location">
    <subcellularLocation>
        <location evidence="1">Nucleus</location>
    </subcellularLocation>
</comment>
<dbReference type="SUPFAM" id="SSF50978">
    <property type="entry name" value="WD40 repeat-like"/>
    <property type="match status" value="1"/>
</dbReference>
<dbReference type="GO" id="GO:0009411">
    <property type="term" value="P:response to UV"/>
    <property type="evidence" value="ECO:0007669"/>
    <property type="project" value="TreeGrafter"/>
</dbReference>
<evidence type="ECO:0000256" key="12">
    <source>
        <dbReference type="PROSITE-ProRule" id="PRU00221"/>
    </source>
</evidence>
<keyword evidence="9" id="KW-0234">DNA repair</keyword>
<dbReference type="InterPro" id="IPR033312">
    <property type="entry name" value="DDB2"/>
</dbReference>
<dbReference type="PANTHER" id="PTHR15169:SF0">
    <property type="entry name" value="DNA DAMAGE-BINDING PROTEIN 2"/>
    <property type="match status" value="1"/>
</dbReference>
<dbReference type="InterPro" id="IPR001680">
    <property type="entry name" value="WD40_rpt"/>
</dbReference>
<dbReference type="InterPro" id="IPR015943">
    <property type="entry name" value="WD40/YVTN_repeat-like_dom_sf"/>
</dbReference>
<dbReference type="GO" id="GO:0005634">
    <property type="term" value="C:nucleus"/>
    <property type="evidence" value="ECO:0007669"/>
    <property type="project" value="UniProtKB-SubCell"/>
</dbReference>
<keyword evidence="5" id="KW-0677">Repeat</keyword>
<keyword evidence="7" id="KW-0833">Ubl conjugation pathway</keyword>
<evidence type="ECO:0000256" key="7">
    <source>
        <dbReference type="ARBA" id="ARBA00022786"/>
    </source>
</evidence>
<evidence type="ECO:0000256" key="2">
    <source>
        <dbReference type="ARBA" id="ARBA00005434"/>
    </source>
</evidence>
<dbReference type="Pfam" id="PF00400">
    <property type="entry name" value="WD40"/>
    <property type="match status" value="1"/>
</dbReference>
<accession>A0A1B6GIZ0</accession>
<comment type="similarity">
    <text evidence="2">Belongs to the WD repeat DDB2/WDR76 family.</text>
</comment>
<gene>
    <name evidence="14" type="ORF">g.4033</name>
</gene>
<evidence type="ECO:0000256" key="11">
    <source>
        <dbReference type="ARBA" id="ARBA00031670"/>
    </source>
</evidence>
<keyword evidence="6" id="KW-0227">DNA damage</keyword>
<evidence type="ECO:0000256" key="5">
    <source>
        <dbReference type="ARBA" id="ARBA00022737"/>
    </source>
</evidence>
<evidence type="ECO:0000313" key="14">
    <source>
        <dbReference type="EMBL" id="JAS62408.1"/>
    </source>
</evidence>
<dbReference type="GO" id="GO:0003684">
    <property type="term" value="F:damaged DNA binding"/>
    <property type="evidence" value="ECO:0007669"/>
    <property type="project" value="InterPro"/>
</dbReference>
<dbReference type="SMART" id="SM00320">
    <property type="entry name" value="WD40"/>
    <property type="match status" value="5"/>
</dbReference>
<feature type="repeat" description="WD" evidence="12">
    <location>
        <begin position="252"/>
        <end position="287"/>
    </location>
</feature>
<evidence type="ECO:0000256" key="1">
    <source>
        <dbReference type="ARBA" id="ARBA00004123"/>
    </source>
</evidence>
<feature type="region of interest" description="Disordered" evidence="13">
    <location>
        <begin position="1"/>
        <end position="52"/>
    </location>
</feature>
<evidence type="ECO:0000256" key="6">
    <source>
        <dbReference type="ARBA" id="ARBA00022763"/>
    </source>
</evidence>
<evidence type="ECO:0000256" key="8">
    <source>
        <dbReference type="ARBA" id="ARBA00023125"/>
    </source>
</evidence>
<keyword evidence="10" id="KW-0539">Nucleus</keyword>
<dbReference type="InterPro" id="IPR019775">
    <property type="entry name" value="WD40_repeat_CS"/>
</dbReference>
<evidence type="ECO:0000256" key="13">
    <source>
        <dbReference type="SAM" id="MobiDB-lite"/>
    </source>
</evidence>
<keyword evidence="8" id="KW-0238">DNA-binding</keyword>
<dbReference type="GO" id="GO:0006281">
    <property type="term" value="P:DNA repair"/>
    <property type="evidence" value="ECO:0007669"/>
    <property type="project" value="UniProtKB-KW"/>
</dbReference>
<name>A0A1B6GIZ0_9HEMI</name>
<dbReference type="EMBL" id="GECZ01007361">
    <property type="protein sequence ID" value="JAS62408.1"/>
    <property type="molecule type" value="Transcribed_RNA"/>
</dbReference>
<evidence type="ECO:0000256" key="4">
    <source>
        <dbReference type="ARBA" id="ARBA00022574"/>
    </source>
</evidence>
<evidence type="ECO:0000256" key="3">
    <source>
        <dbReference type="ARBA" id="ARBA00014580"/>
    </source>
</evidence>
<dbReference type="PROSITE" id="PS00678">
    <property type="entry name" value="WD_REPEATS_1"/>
    <property type="match status" value="1"/>
</dbReference>
<proteinExistence type="inferred from homology"/>
<dbReference type="InterPro" id="IPR036322">
    <property type="entry name" value="WD40_repeat_dom_sf"/>
</dbReference>
<dbReference type="PROSITE" id="PS50294">
    <property type="entry name" value="WD_REPEATS_REGION"/>
    <property type="match status" value="1"/>
</dbReference>
<organism evidence="14">
    <name type="scientific">Cuerna arida</name>
    <dbReference type="NCBI Taxonomy" id="1464854"/>
    <lineage>
        <taxon>Eukaryota</taxon>
        <taxon>Metazoa</taxon>
        <taxon>Ecdysozoa</taxon>
        <taxon>Arthropoda</taxon>
        <taxon>Hexapoda</taxon>
        <taxon>Insecta</taxon>
        <taxon>Pterygota</taxon>
        <taxon>Neoptera</taxon>
        <taxon>Paraneoptera</taxon>
        <taxon>Hemiptera</taxon>
        <taxon>Auchenorrhyncha</taxon>
        <taxon>Membracoidea</taxon>
        <taxon>Cicadellidae</taxon>
        <taxon>Cicadellinae</taxon>
        <taxon>Proconiini</taxon>
        <taxon>Cuerna</taxon>
    </lineage>
</organism>
<evidence type="ECO:0000256" key="10">
    <source>
        <dbReference type="ARBA" id="ARBA00023242"/>
    </source>
</evidence>
<reference evidence="14" key="1">
    <citation type="submission" date="2015-11" db="EMBL/GenBank/DDBJ databases">
        <title>De novo transcriptome assembly of four potential Pierce s Disease insect vectors from Arizona vineyards.</title>
        <authorList>
            <person name="Tassone E.E."/>
        </authorList>
    </citation>
    <scope>NUCLEOTIDE SEQUENCE</scope>
</reference>
<keyword evidence="4 12" id="KW-0853">WD repeat</keyword>
<sequence>MDEQKKNLTTLTKGSNAKDKKTSSAGKNELSPRKRHCPSNSKENVPSKKKNVKNVTEKLECEKFFGKNTKLHQNNVVKVFCQLERGYNKSSAMKRIADWKHKWKLRRFHIFKRMESPDKRVSAIQWHPSKPSWLGIGGRTGTFWMYNQAIDLTYEVYSSSDLLSDGIQGIGFNTRQNEYVYTVSNVALKCCNYRNWKKSNLISIDEDYNSCWLTCMDVHKDGKSIYVGDDKGGLVVHSLDSGQNSWREGKGKRLHTSKIRHLEFNPQDPNLMATASLDKTVKLWDIRMLDDCVESLQHGFGVAAAKFSRTDGCYLLSTDMNNEVRVYKAPLWRLEHKIEHEHHFISSLTHFKASWHPLADLFLVGSFPDVPAEDRLSKELRGVDVYSAKTGRLCHQLTESHLLISLCEFNCAGQVLATSASSLGCVSLWRSKAHKFQH</sequence>
<protein>
    <recommendedName>
        <fullName evidence="3">DNA damage-binding protein 2</fullName>
    </recommendedName>
    <alternativeName>
        <fullName evidence="11">Damage-specific DNA-binding protein 2</fullName>
    </alternativeName>
</protein>
<dbReference type="PANTHER" id="PTHR15169">
    <property type="entry name" value="DAMAGE-SPECIFIC DNA BINDING PROTEIN 2"/>
    <property type="match status" value="1"/>
</dbReference>
<dbReference type="GO" id="GO:0080008">
    <property type="term" value="C:Cul4-RING E3 ubiquitin ligase complex"/>
    <property type="evidence" value="ECO:0007669"/>
    <property type="project" value="InterPro"/>
</dbReference>